<feature type="compositionally biased region" description="Low complexity" evidence="2">
    <location>
        <begin position="610"/>
        <end position="622"/>
    </location>
</feature>
<sequence>MIGSSVPSELSKTSELFPLSKNYQLYLKPLARVSLTVQIPTLHDASGQTKSFTTWGIIEKLRQLCPGVLSPPTPIKVVRTTLEFVRFIAELETKAEVKRVVTSLDSQFIKLSGFPQNLRVRASEAQTDCPRRHDWESFFRDASNMDETQPGERPDTLVLTGLPVRWFVNPVAKSSSHISGTDSSAENYSSKSDRPCLDVLRGVFETFGPIRNVDIPMLDPVQNPHCVDEFINEICGMKIKTDESHSSTATPTDDRDAPLGFVSQDREIGGFGKICPDTISIMGRPSTSVLAKARKSVIDDALGPIDTVDGDSNSQTPSVGSLTFVAYVQYMDYTGFSRAMEGLRGQKLVYAPTSCERHSGESADSRLYFTAEIKVDFDRSKHLSRPAIQTRQVERNRLITVANRRLAEAEAEAAQIAKQQRMLEDAKRKENERIRMEALAREAEREARRAARLERKKQRAIERCKQEKDALVRQKITLDERRRLLAVRKLEAIRLVTFLIARIQSRHDEIVSAKREARVARAEREAAEAEARLAQQAAVAISTAAHTRPTVSPKRSSSALNESDLCGPREDETERLRQHLLAKMLRRREEMLRAALLEKHTEAEHVQNFSRRSSNEVSSSTVTKRRRSPVHS</sequence>
<keyword evidence="1" id="KW-0175">Coiled coil</keyword>
<evidence type="ECO:0000256" key="2">
    <source>
        <dbReference type="SAM" id="MobiDB-lite"/>
    </source>
</evidence>
<dbReference type="Pfam" id="PF25015">
    <property type="entry name" value="RBD_AKAP-17A"/>
    <property type="match status" value="2"/>
</dbReference>
<evidence type="ECO:0000313" key="4">
    <source>
        <dbReference type="Proteomes" id="UP000230066"/>
    </source>
</evidence>
<comment type="caution">
    <text evidence="3">The sequence shown here is derived from an EMBL/GenBank/DDBJ whole genome shotgun (WGS) entry which is preliminary data.</text>
</comment>
<feature type="compositionally biased region" description="Polar residues" evidence="2">
    <location>
        <begin position="549"/>
        <end position="561"/>
    </location>
</feature>
<dbReference type="GO" id="GO:0016301">
    <property type="term" value="F:kinase activity"/>
    <property type="evidence" value="ECO:0007669"/>
    <property type="project" value="UniProtKB-KW"/>
</dbReference>
<dbReference type="Proteomes" id="UP000230066">
    <property type="component" value="Unassembled WGS sequence"/>
</dbReference>
<feature type="compositionally biased region" description="Basic residues" evidence="2">
    <location>
        <begin position="623"/>
        <end position="632"/>
    </location>
</feature>
<dbReference type="EMBL" id="JXXN02003648">
    <property type="protein sequence ID" value="THD21330.1"/>
    <property type="molecule type" value="Genomic_DNA"/>
</dbReference>
<evidence type="ECO:0000256" key="1">
    <source>
        <dbReference type="SAM" id="Coils"/>
    </source>
</evidence>
<name>A0A4E0RYB1_FASHE</name>
<evidence type="ECO:0000313" key="3">
    <source>
        <dbReference type="EMBL" id="THD21330.1"/>
    </source>
</evidence>
<keyword evidence="4" id="KW-1185">Reference proteome</keyword>
<gene>
    <name evidence="3" type="ORF">D915_007902</name>
</gene>
<feature type="region of interest" description="Disordered" evidence="2">
    <location>
        <begin position="544"/>
        <end position="572"/>
    </location>
</feature>
<dbReference type="InterPro" id="IPR056852">
    <property type="entry name" value="AK17A/B"/>
</dbReference>
<feature type="coiled-coil region" evidence="1">
    <location>
        <begin position="510"/>
        <end position="539"/>
    </location>
</feature>
<feature type="coiled-coil region" evidence="1">
    <location>
        <begin position="399"/>
        <end position="481"/>
    </location>
</feature>
<accession>A0A4E0RYB1</accession>
<dbReference type="AlphaFoldDB" id="A0A4E0RYB1"/>
<protein>
    <submittedName>
        <fullName evidence="3">A-kinase anchor protein 17A</fullName>
    </submittedName>
</protein>
<dbReference type="PANTHER" id="PTHR12484:SF4">
    <property type="entry name" value="A-KINASE ANCHOR PROTEIN 17A"/>
    <property type="match status" value="1"/>
</dbReference>
<feature type="region of interest" description="Disordered" evidence="2">
    <location>
        <begin position="601"/>
        <end position="632"/>
    </location>
</feature>
<reference evidence="3" key="1">
    <citation type="submission" date="2019-03" db="EMBL/GenBank/DDBJ databases">
        <title>Improved annotation for the trematode Fasciola hepatica.</title>
        <authorList>
            <person name="Choi Y.-J."/>
            <person name="Martin J."/>
            <person name="Mitreva M."/>
        </authorList>
    </citation>
    <scope>NUCLEOTIDE SEQUENCE [LARGE SCALE GENOMIC DNA]</scope>
</reference>
<proteinExistence type="predicted"/>
<organism evidence="3 4">
    <name type="scientific">Fasciola hepatica</name>
    <name type="common">Liver fluke</name>
    <dbReference type="NCBI Taxonomy" id="6192"/>
    <lineage>
        <taxon>Eukaryota</taxon>
        <taxon>Metazoa</taxon>
        <taxon>Spiralia</taxon>
        <taxon>Lophotrochozoa</taxon>
        <taxon>Platyhelminthes</taxon>
        <taxon>Trematoda</taxon>
        <taxon>Digenea</taxon>
        <taxon>Plagiorchiida</taxon>
        <taxon>Echinostomata</taxon>
        <taxon>Echinostomatoidea</taxon>
        <taxon>Fasciolidae</taxon>
        <taxon>Fasciola</taxon>
    </lineage>
</organism>
<dbReference type="PANTHER" id="PTHR12484">
    <property type="entry name" value="B-LYMPHOCYTE ANTIGEN-RELATED"/>
    <property type="match status" value="1"/>
</dbReference>